<gene>
    <name evidence="5" type="primary">NDAI0G04190</name>
    <name evidence="5" type="ordered locus">NDAI_0G04190</name>
</gene>
<feature type="domain" description="RRM" evidence="4">
    <location>
        <begin position="166"/>
        <end position="243"/>
    </location>
</feature>
<dbReference type="PANTHER" id="PTHR48025:SF1">
    <property type="entry name" value="RRM DOMAIN-CONTAINING PROTEIN"/>
    <property type="match status" value="1"/>
</dbReference>
<dbReference type="InterPro" id="IPR035979">
    <property type="entry name" value="RBD_domain_sf"/>
</dbReference>
<keyword evidence="1 2" id="KW-0694">RNA-binding</keyword>
<dbReference type="STRING" id="1071378.J7RE83"/>
<feature type="region of interest" description="Disordered" evidence="3">
    <location>
        <begin position="1"/>
        <end position="65"/>
    </location>
</feature>
<dbReference type="CDD" id="cd21605">
    <property type="entry name" value="RRM1_HRB1_GBP2"/>
    <property type="match status" value="1"/>
</dbReference>
<organism evidence="5 6">
    <name type="scientific">Naumovozyma dairenensis (strain ATCC 10597 / BCRC 20456 / CBS 421 / NBRC 0211 / NRRL Y-12639)</name>
    <name type="common">Saccharomyces dairenensis</name>
    <dbReference type="NCBI Taxonomy" id="1071378"/>
    <lineage>
        <taxon>Eukaryota</taxon>
        <taxon>Fungi</taxon>
        <taxon>Dikarya</taxon>
        <taxon>Ascomycota</taxon>
        <taxon>Saccharomycotina</taxon>
        <taxon>Saccharomycetes</taxon>
        <taxon>Saccharomycetales</taxon>
        <taxon>Saccharomycetaceae</taxon>
        <taxon>Naumovozyma</taxon>
    </lineage>
</organism>
<dbReference type="RefSeq" id="XP_003980080.1">
    <property type="nucleotide sequence ID" value="XM_003980031.1"/>
</dbReference>
<dbReference type="SMART" id="SM00360">
    <property type="entry name" value="RRM"/>
    <property type="match status" value="3"/>
</dbReference>
<dbReference type="EMBL" id="HE580273">
    <property type="protein sequence ID" value="CCK73404.1"/>
    <property type="molecule type" value="Genomic_DNA"/>
</dbReference>
<sequence>MSSEYELEPPRSYDSRRNDSRRGRSRGRGSFRGGRGSWRGNDRFSRPRGRGFRGSFQPPPEENINYDNRVFVGNLSFDTTAEDLVDYFSQVGEVVTADIITFKGRHKGLGTVEFTNADDATEAIERCDNTHFMGRDIYVKDDQPPPGARQKTMRIAPIRDINRQGYEAFVINLPYSITWQNLKDLFRECGDILRADIELDYNGFSRGLGSVLYATEDAMHRAIDTFNGYELEGRVLEVREGKFNPSHKEHIPEGTLDEVEPSIPTQSPFVEGVVGNGERNPTVFCQSLPLSTTVPDLYDLFGSFGDINHAELIYDTNGLSTGSAVVEYMSADYAEMCIDKLNNYNYGGHQLDISFAHRL</sequence>
<evidence type="ECO:0000313" key="6">
    <source>
        <dbReference type="Proteomes" id="UP000000689"/>
    </source>
</evidence>
<dbReference type="InterPro" id="IPR012677">
    <property type="entry name" value="Nucleotide-bd_a/b_plait_sf"/>
</dbReference>
<dbReference type="SUPFAM" id="SSF54928">
    <property type="entry name" value="RNA-binding domain, RBD"/>
    <property type="match status" value="2"/>
</dbReference>
<keyword evidence="6" id="KW-1185">Reference proteome</keyword>
<dbReference type="PANTHER" id="PTHR48025">
    <property type="entry name" value="OS02G0815200 PROTEIN"/>
    <property type="match status" value="1"/>
</dbReference>
<accession>J7RE83</accession>
<proteinExistence type="predicted"/>
<dbReference type="KEGG" id="ndi:NDAI_0G04190"/>
<dbReference type="HOGENOM" id="CLU_026447_2_0_1"/>
<dbReference type="Pfam" id="PF00076">
    <property type="entry name" value="RRM_1"/>
    <property type="match status" value="3"/>
</dbReference>
<feature type="compositionally biased region" description="Basic and acidic residues" evidence="3">
    <location>
        <begin position="8"/>
        <end position="22"/>
    </location>
</feature>
<dbReference type="InterPro" id="IPR000504">
    <property type="entry name" value="RRM_dom"/>
</dbReference>
<dbReference type="CDD" id="cd21606">
    <property type="entry name" value="RRM2_HRB1_GBP2"/>
    <property type="match status" value="1"/>
</dbReference>
<dbReference type="OMA" id="YNQRRED"/>
<dbReference type="PROSITE" id="PS50102">
    <property type="entry name" value="RRM"/>
    <property type="match status" value="3"/>
</dbReference>
<dbReference type="GO" id="GO:0003729">
    <property type="term" value="F:mRNA binding"/>
    <property type="evidence" value="ECO:0007669"/>
    <property type="project" value="TreeGrafter"/>
</dbReference>
<dbReference type="CDD" id="cd21607">
    <property type="entry name" value="RRM3_HRB1_GBP2"/>
    <property type="match status" value="1"/>
</dbReference>
<evidence type="ECO:0000256" key="2">
    <source>
        <dbReference type="PROSITE-ProRule" id="PRU00176"/>
    </source>
</evidence>
<dbReference type="Proteomes" id="UP000000689">
    <property type="component" value="Chromosome 7"/>
</dbReference>
<reference evidence="5 6" key="1">
    <citation type="journal article" date="2011" name="Proc. Natl. Acad. Sci. U.S.A.">
        <title>Evolutionary erosion of yeast sex chromosomes by mating-type switching accidents.</title>
        <authorList>
            <person name="Gordon J.L."/>
            <person name="Armisen D."/>
            <person name="Proux-Wera E."/>
            <person name="Oheigeartaigh S.S."/>
            <person name="Byrne K.P."/>
            <person name="Wolfe K.H."/>
        </authorList>
    </citation>
    <scope>NUCLEOTIDE SEQUENCE [LARGE SCALE GENOMIC DNA]</scope>
    <source>
        <strain evidence="6">ATCC 10597 / BCRC 20456 / CBS 421 / NBRC 0211 / NRRL Y-12639</strain>
    </source>
</reference>
<dbReference type="InterPro" id="IPR050502">
    <property type="entry name" value="Euk_RNA-bind_prot"/>
</dbReference>
<dbReference type="AlphaFoldDB" id="J7RE83"/>
<dbReference type="eggNOG" id="KOG0118">
    <property type="taxonomic scope" value="Eukaryota"/>
</dbReference>
<evidence type="ECO:0000313" key="5">
    <source>
        <dbReference type="EMBL" id="CCK73404.1"/>
    </source>
</evidence>
<dbReference type="OrthoDB" id="1049195at2759"/>
<dbReference type="Gene3D" id="3.30.70.330">
    <property type="match status" value="3"/>
</dbReference>
<dbReference type="FunFam" id="3.30.70.330:FF:000362">
    <property type="entry name" value="GBP2p Poly(A+) RNA-binding protein"/>
    <property type="match status" value="1"/>
</dbReference>
<feature type="domain" description="RRM" evidence="4">
    <location>
        <begin position="281"/>
        <end position="358"/>
    </location>
</feature>
<evidence type="ECO:0000256" key="1">
    <source>
        <dbReference type="ARBA" id="ARBA00022884"/>
    </source>
</evidence>
<protein>
    <recommendedName>
        <fullName evidence="4">RRM domain-containing protein</fullName>
    </recommendedName>
</protein>
<evidence type="ECO:0000256" key="3">
    <source>
        <dbReference type="SAM" id="MobiDB-lite"/>
    </source>
</evidence>
<evidence type="ECO:0000259" key="4">
    <source>
        <dbReference type="PROSITE" id="PS50102"/>
    </source>
</evidence>
<dbReference type="GeneID" id="13926884"/>
<name>J7RE83_NAUDC</name>
<feature type="domain" description="RRM" evidence="4">
    <location>
        <begin position="68"/>
        <end position="144"/>
    </location>
</feature>